<feature type="region of interest" description="Disordered" evidence="2">
    <location>
        <begin position="435"/>
        <end position="545"/>
    </location>
</feature>
<feature type="compositionally biased region" description="Polar residues" evidence="2">
    <location>
        <begin position="491"/>
        <end position="502"/>
    </location>
</feature>
<proteinExistence type="predicted"/>
<dbReference type="GO" id="GO:0032007">
    <property type="term" value="P:negative regulation of TOR signaling"/>
    <property type="evidence" value="ECO:0007669"/>
    <property type="project" value="TreeGrafter"/>
</dbReference>
<dbReference type="STRING" id="86259.A0A4Z1P9M2"/>
<evidence type="ECO:0000256" key="1">
    <source>
        <dbReference type="SAM" id="Coils"/>
    </source>
</evidence>
<dbReference type="AlphaFoldDB" id="A0A4Z1P9M2"/>
<evidence type="ECO:0000313" key="5">
    <source>
        <dbReference type="Proteomes" id="UP000298493"/>
    </source>
</evidence>
<evidence type="ECO:0000256" key="3">
    <source>
        <dbReference type="SAM" id="Phobius"/>
    </source>
</evidence>
<feature type="coiled-coil region" evidence="1">
    <location>
        <begin position="700"/>
        <end position="874"/>
    </location>
</feature>
<accession>A0A4Z1P9M2</accession>
<feature type="transmembrane region" description="Helical" evidence="3">
    <location>
        <begin position="338"/>
        <end position="355"/>
    </location>
</feature>
<keyword evidence="3" id="KW-1133">Transmembrane helix</keyword>
<dbReference type="InterPro" id="IPR007483">
    <property type="entry name" value="Hamartin"/>
</dbReference>
<keyword evidence="5" id="KW-1185">Reference proteome</keyword>
<evidence type="ECO:0000256" key="2">
    <source>
        <dbReference type="SAM" id="MobiDB-lite"/>
    </source>
</evidence>
<dbReference type="GO" id="GO:0033596">
    <property type="term" value="C:TSC1-TSC2 complex"/>
    <property type="evidence" value="ECO:0007669"/>
    <property type="project" value="TreeGrafter"/>
</dbReference>
<dbReference type="EMBL" id="SNSC02000003">
    <property type="protein sequence ID" value="TID25923.1"/>
    <property type="molecule type" value="Genomic_DNA"/>
</dbReference>
<feature type="compositionally biased region" description="Basic and acidic residues" evidence="2">
    <location>
        <begin position="1026"/>
        <end position="1038"/>
    </location>
</feature>
<keyword evidence="1" id="KW-0175">Coiled coil</keyword>
<feature type="region of interest" description="Disordered" evidence="2">
    <location>
        <begin position="997"/>
        <end position="1050"/>
    </location>
</feature>
<dbReference type="Pfam" id="PF04388">
    <property type="entry name" value="Hamartin"/>
    <property type="match status" value="1"/>
</dbReference>
<keyword evidence="3" id="KW-0812">Transmembrane</keyword>
<feature type="compositionally biased region" description="Polar residues" evidence="2">
    <location>
        <begin position="516"/>
        <end position="527"/>
    </location>
</feature>
<name>A0A4Z1P9M2_9PEZI</name>
<feature type="compositionally biased region" description="Pro residues" evidence="2">
    <location>
        <begin position="437"/>
        <end position="450"/>
    </location>
</feature>
<organism evidence="4 5">
    <name type="scientific">Venturia nashicola</name>
    <dbReference type="NCBI Taxonomy" id="86259"/>
    <lineage>
        <taxon>Eukaryota</taxon>
        <taxon>Fungi</taxon>
        <taxon>Dikarya</taxon>
        <taxon>Ascomycota</taxon>
        <taxon>Pezizomycotina</taxon>
        <taxon>Dothideomycetes</taxon>
        <taxon>Pleosporomycetidae</taxon>
        <taxon>Venturiales</taxon>
        <taxon>Venturiaceae</taxon>
        <taxon>Venturia</taxon>
    </lineage>
</organism>
<dbReference type="PANTHER" id="PTHR15154:SF2">
    <property type="entry name" value="HAMARTIN"/>
    <property type="match status" value="1"/>
</dbReference>
<dbReference type="GO" id="GO:0051726">
    <property type="term" value="P:regulation of cell cycle"/>
    <property type="evidence" value="ECO:0007669"/>
    <property type="project" value="TreeGrafter"/>
</dbReference>
<evidence type="ECO:0000313" key="4">
    <source>
        <dbReference type="EMBL" id="TID25923.1"/>
    </source>
</evidence>
<keyword evidence="3" id="KW-0472">Membrane</keyword>
<sequence length="1050" mass="118435">MSHGSLKDTVKAVQIAFANDAAPTIPLPDELQQTIEAFLDLHQNIDDHDSQRLHDELVSIRNRPSSTSSERLGAFVHVLRLLRPCIRGDRRLGEWWLNVIKPIIDSVGHKRDTIEDAREFLLGILVFDADDDTTGENANLSARFTRRILETYLVRTKIPTTDEEVVSPEDEYIAQELEGILVAFGRKKPKELLVAIDEQLVQRDRRLQALSLLSSFVRLQPAHLHLVLDTQVIHHLHNCLLIDTGGTVVDLALTNLIMFLPHITSSLAACLPKLFVIYARILCWDQYARKPDSQSEKDNQAENPSDVDINSALEFDASWQVVERSFDSLEVMTPKANYLFTFLYGLFPLNFMAFIRKPRRYLKMKSFLGADDLPLYQDMIRRRSEIHRVVHKLHPNFMNTTPEDELTDNRLLKIDAADLVSECLGLCIAVANSLGDPGPPPTSKLPPIPKTPRSHKSRPDALLSPSPDDDQLTSGAPSPTTEFRSHMGSWRHTQSTTITAPSTGHLIDPVCMPPRKSSQYDLGSQDASPGAEGSSPPKEGLVSRHQSFKPRLQISHSSFEDAVTSNVSRLQTFAQGLSRSPISQPNSPGTDTYNTAILQREVMILKNDLNFERFQKAQYVAQIGQLQRKHIKEATSESQAQSTLNTNRTLQEKLKKADVQYAQFQKETALNRGQAKRFEEQLTQKVKTFREEEKRWHAGAQALRHDLQKALEECGRLEKIVVESESKYGESQHRLTTLTVDLEEMASLRKTCQDLEARLREYELRELEADRTKEDHELLRSELQSVKLNLDSRDAELERTKKTSEQKISMLENRLRDAQQGSIQPGQLSPTVQQMMDSAMAASQSKMLALKRNYKSLQDKHVDLEIRYQELEAGRSSNSPGLRPSSVLSLTSYADDSMKGPYVTSGRDSSSTNLSRICSARRPHAFSDPSLLDDDDEDAQYNSAHGGDYRYPVRPQRFESFAGMRPIRERGTSPPRLANNEHNHDFHSTFSFRGNQAHDAPASSVKGITQTGARIYGRGGASRKLLPKESKEKKDKPSKTGGFRGLKHIM</sequence>
<dbReference type="PANTHER" id="PTHR15154">
    <property type="entry name" value="HAMARTIN"/>
    <property type="match status" value="1"/>
</dbReference>
<reference evidence="4 5" key="1">
    <citation type="submission" date="2019-04" db="EMBL/GenBank/DDBJ databases">
        <title>High contiguity whole genome sequence and gene annotation resource for two Venturia nashicola isolates.</title>
        <authorList>
            <person name="Prokchorchik M."/>
            <person name="Won K."/>
            <person name="Lee Y."/>
            <person name="Choi E.D."/>
            <person name="Segonzac C."/>
            <person name="Sohn K.H."/>
        </authorList>
    </citation>
    <scope>NUCLEOTIDE SEQUENCE [LARGE SCALE GENOMIC DNA]</scope>
    <source>
        <strain evidence="4 5">PRI2</strain>
    </source>
</reference>
<dbReference type="Proteomes" id="UP000298493">
    <property type="component" value="Unassembled WGS sequence"/>
</dbReference>
<protein>
    <submittedName>
        <fullName evidence="4">Uncharacterized protein</fullName>
    </submittedName>
</protein>
<comment type="caution">
    <text evidence="4">The sequence shown here is derived from an EMBL/GenBank/DDBJ whole genome shotgun (WGS) entry which is preliminary data.</text>
</comment>
<gene>
    <name evidence="4" type="ORF">E6O75_ATG03786</name>
</gene>